<organism evidence="2 3">
    <name type="scientific">Mangrovicoccus algicola</name>
    <dbReference type="NCBI Taxonomy" id="2771008"/>
    <lineage>
        <taxon>Bacteria</taxon>
        <taxon>Pseudomonadati</taxon>
        <taxon>Pseudomonadota</taxon>
        <taxon>Alphaproteobacteria</taxon>
        <taxon>Rhodobacterales</taxon>
        <taxon>Paracoccaceae</taxon>
        <taxon>Mangrovicoccus</taxon>
    </lineage>
</organism>
<evidence type="ECO:0000313" key="2">
    <source>
        <dbReference type="EMBL" id="MBE3639350.1"/>
    </source>
</evidence>
<keyword evidence="1" id="KW-0812">Transmembrane</keyword>
<name>A0A8J6ZAE2_9RHOB</name>
<evidence type="ECO:0000313" key="3">
    <source>
        <dbReference type="Proteomes" id="UP000609121"/>
    </source>
</evidence>
<keyword evidence="1" id="KW-0472">Membrane</keyword>
<proteinExistence type="predicted"/>
<feature type="transmembrane region" description="Helical" evidence="1">
    <location>
        <begin position="104"/>
        <end position="126"/>
    </location>
</feature>
<dbReference type="Proteomes" id="UP000609121">
    <property type="component" value="Unassembled WGS sequence"/>
</dbReference>
<keyword evidence="3" id="KW-1185">Reference proteome</keyword>
<dbReference type="EMBL" id="JACVXA010000045">
    <property type="protein sequence ID" value="MBE3639350.1"/>
    <property type="molecule type" value="Genomic_DNA"/>
</dbReference>
<dbReference type="AlphaFoldDB" id="A0A8J6ZAE2"/>
<dbReference type="RefSeq" id="WP_193183949.1">
    <property type="nucleotide sequence ID" value="NZ_JACVXA010000045.1"/>
</dbReference>
<protein>
    <submittedName>
        <fullName evidence="2">Uncharacterized protein</fullName>
    </submittedName>
</protein>
<reference evidence="2" key="1">
    <citation type="submission" date="2020-09" db="EMBL/GenBank/DDBJ databases">
        <title>A novel bacterium of genus Mangrovicoccus, isolated from South China Sea.</title>
        <authorList>
            <person name="Huang H."/>
            <person name="Mo K."/>
            <person name="Hu Y."/>
        </authorList>
    </citation>
    <scope>NUCLEOTIDE SEQUENCE</scope>
    <source>
        <strain evidence="2">HB182678</strain>
    </source>
</reference>
<sequence>MPKTALTQYQRLEAPGIWHESPDSQRRDVFVSLGEATLVIRDRTDAALTHWSLAAIRRIAPGTDPAIYAPGPEDDERLELTDPEMIAAIETVRRAVARSQPRHGALRVAMTLALGAAALAAAVLWLPGALVTHTASALPEATRQDIGRRLVIALEPYSGRPCRDIDGRRALGQLQKRLFGDAPWELRVLENGEDVKVLPGGILVIGGGLLSEEDSPDMVAGHLLAAAERSSQNDPMLWFLDRAGPWATFRILTTGLVPQELMGPAADALALGQVPPLSDAAPLLRRFAQAELSARPYGLTAFADGDSWIEMIEDDPFPDGTPQPLMSDADWLRLQAICS</sequence>
<evidence type="ECO:0000256" key="1">
    <source>
        <dbReference type="SAM" id="Phobius"/>
    </source>
</evidence>
<keyword evidence="1" id="KW-1133">Transmembrane helix</keyword>
<comment type="caution">
    <text evidence="2">The sequence shown here is derived from an EMBL/GenBank/DDBJ whole genome shotgun (WGS) entry which is preliminary data.</text>
</comment>
<gene>
    <name evidence="2" type="ORF">ICN82_14210</name>
</gene>
<accession>A0A8J6ZAE2</accession>